<evidence type="ECO:0008006" key="3">
    <source>
        <dbReference type="Google" id="ProtNLM"/>
    </source>
</evidence>
<comment type="caution">
    <text evidence="1">The sequence shown here is derived from an EMBL/GenBank/DDBJ whole genome shotgun (WGS) entry which is preliminary data.</text>
</comment>
<sequence>MPSRSELSGDLNRKKLIKALQRLDFTISTRGGKGSHFKATYNPNQKSITIPADLHQSALYYVLKEIKLHTSVTWAQI</sequence>
<organism evidence="1 2">
    <name type="scientific">Candidatus Buchananbacteria bacterium RIFCSPHIGHO2_02_FULL_56_16</name>
    <dbReference type="NCBI Taxonomy" id="1797542"/>
    <lineage>
        <taxon>Bacteria</taxon>
        <taxon>Candidatus Buchananiibacteriota</taxon>
    </lineage>
</organism>
<evidence type="ECO:0000313" key="2">
    <source>
        <dbReference type="Proteomes" id="UP000177310"/>
    </source>
</evidence>
<dbReference type="EMBL" id="MHIL01000008">
    <property type="protein sequence ID" value="OGY52156.1"/>
    <property type="molecule type" value="Genomic_DNA"/>
</dbReference>
<dbReference type="STRING" id="1797542.A3J59_03310"/>
<name>A0A1G1YK12_9BACT</name>
<dbReference type="Proteomes" id="UP000177310">
    <property type="component" value="Unassembled WGS sequence"/>
</dbReference>
<reference evidence="1 2" key="1">
    <citation type="journal article" date="2016" name="Nat. Commun.">
        <title>Thousands of microbial genomes shed light on interconnected biogeochemical processes in an aquifer system.</title>
        <authorList>
            <person name="Anantharaman K."/>
            <person name="Brown C.T."/>
            <person name="Hug L.A."/>
            <person name="Sharon I."/>
            <person name="Castelle C.J."/>
            <person name="Probst A.J."/>
            <person name="Thomas B.C."/>
            <person name="Singh A."/>
            <person name="Wilkins M.J."/>
            <person name="Karaoz U."/>
            <person name="Brodie E.L."/>
            <person name="Williams K.H."/>
            <person name="Hubbard S.S."/>
            <person name="Banfield J.F."/>
        </authorList>
    </citation>
    <scope>NUCLEOTIDE SEQUENCE [LARGE SCALE GENOMIC DNA]</scope>
</reference>
<dbReference type="Gene3D" id="3.30.920.30">
    <property type="entry name" value="Hypothetical protein"/>
    <property type="match status" value="1"/>
</dbReference>
<dbReference type="InterPro" id="IPR038570">
    <property type="entry name" value="HicA_sf"/>
</dbReference>
<protein>
    <recommendedName>
        <fullName evidence="3">Addiction module toxin, HicA family</fullName>
    </recommendedName>
</protein>
<dbReference type="AlphaFoldDB" id="A0A1G1YK12"/>
<gene>
    <name evidence="1" type="ORF">A3J59_03310</name>
</gene>
<proteinExistence type="predicted"/>
<accession>A0A1G1YK12</accession>
<dbReference type="SUPFAM" id="SSF54786">
    <property type="entry name" value="YcfA/nrd intein domain"/>
    <property type="match status" value="1"/>
</dbReference>
<evidence type="ECO:0000313" key="1">
    <source>
        <dbReference type="EMBL" id="OGY52156.1"/>
    </source>
</evidence>